<dbReference type="AlphaFoldDB" id="A0A086BF55"/>
<feature type="signal peptide" evidence="1">
    <location>
        <begin position="1"/>
        <end position="19"/>
    </location>
</feature>
<evidence type="ECO:0000256" key="1">
    <source>
        <dbReference type="SAM" id="SignalP"/>
    </source>
</evidence>
<dbReference type="EMBL" id="JPRJ01000016">
    <property type="protein sequence ID" value="KFF27569.1"/>
    <property type="molecule type" value="Genomic_DNA"/>
</dbReference>
<name>A0A086BF55_9FLAO</name>
<dbReference type="eggNOG" id="ENOG5033W2N">
    <property type="taxonomic scope" value="Bacteria"/>
</dbReference>
<proteinExistence type="predicted"/>
<sequence length="336" mass="37844">MMKKLFFFLLLSLSLSAQKIELIKLTQNIKDKRGMTKSLILIDNRKDKVIGKVSHKNEEIEVKFANEELESSIEKWFEEENKVKGNNDIVLILEELKVYNEQDPGQKKIFGKAKITISSFIKRNSRYYFANRFDNVVVSDPRDLAGQIAMVFSEFIKGSYISTVSSEVIPENEIEKYNQYLSKNYKAFNNSVLKDGVYTNFKGFYDQVPEPGYMVEKNRKGKVVRIKHNELQVSMSEAYCYVDAGKAYRLTPLGFVEMLKGSEGFFIVSSRQQLFKEKSSTGMMVGAAAGGVVGALIGAAIDSVSNAEAMNGFGLKTPTISKVTIDSLTGSYIFEK</sequence>
<gene>
    <name evidence="2" type="ORF">IQ37_10120</name>
</gene>
<evidence type="ECO:0000313" key="2">
    <source>
        <dbReference type="EMBL" id="KFF27569.1"/>
    </source>
</evidence>
<protein>
    <submittedName>
        <fullName evidence="2">Uncharacterized protein</fullName>
    </submittedName>
</protein>
<keyword evidence="1" id="KW-0732">Signal</keyword>
<comment type="caution">
    <text evidence="2">The sequence shown here is derived from an EMBL/GenBank/DDBJ whole genome shotgun (WGS) entry which is preliminary data.</text>
</comment>
<reference evidence="2 3" key="1">
    <citation type="submission" date="2014-07" db="EMBL/GenBank/DDBJ databases">
        <title>Genome of Chryseobacterium piperi CTM.</title>
        <authorList>
            <person name="Pipes S.E."/>
            <person name="Stropko S.J."/>
            <person name="Newman J.D."/>
        </authorList>
    </citation>
    <scope>NUCLEOTIDE SEQUENCE [LARGE SCALE GENOMIC DNA]</scope>
    <source>
        <strain evidence="2 3">CTM</strain>
    </source>
</reference>
<dbReference type="OrthoDB" id="1273001at2"/>
<keyword evidence="3" id="KW-1185">Reference proteome</keyword>
<feature type="chain" id="PRO_5001804357" evidence="1">
    <location>
        <begin position="20"/>
        <end position="336"/>
    </location>
</feature>
<dbReference type="STRING" id="558152.IQ37_10120"/>
<organism evidence="2 3">
    <name type="scientific">Chryseobacterium piperi</name>
    <dbReference type="NCBI Taxonomy" id="558152"/>
    <lineage>
        <taxon>Bacteria</taxon>
        <taxon>Pseudomonadati</taxon>
        <taxon>Bacteroidota</taxon>
        <taxon>Flavobacteriia</taxon>
        <taxon>Flavobacteriales</taxon>
        <taxon>Weeksellaceae</taxon>
        <taxon>Chryseobacterium group</taxon>
        <taxon>Chryseobacterium</taxon>
    </lineage>
</organism>
<evidence type="ECO:0000313" key="3">
    <source>
        <dbReference type="Proteomes" id="UP000028709"/>
    </source>
</evidence>
<dbReference type="KEGG" id="cpip:CJF12_14380"/>
<dbReference type="Proteomes" id="UP000028709">
    <property type="component" value="Unassembled WGS sequence"/>
</dbReference>
<dbReference type="RefSeq" id="WP_034684493.1">
    <property type="nucleotide sequence ID" value="NZ_CP023049.2"/>
</dbReference>
<accession>A0A086BF55</accession>